<name>A0A0E9T316_ANGAN</name>
<accession>A0A0E9T316</accession>
<dbReference type="AlphaFoldDB" id="A0A0E9T316"/>
<reference evidence="1" key="1">
    <citation type="submission" date="2014-11" db="EMBL/GenBank/DDBJ databases">
        <authorList>
            <person name="Amaro Gonzalez C."/>
        </authorList>
    </citation>
    <scope>NUCLEOTIDE SEQUENCE</scope>
</reference>
<protein>
    <submittedName>
        <fullName evidence="1">Uncharacterized protein</fullName>
    </submittedName>
</protein>
<proteinExistence type="predicted"/>
<organism evidence="1">
    <name type="scientific">Anguilla anguilla</name>
    <name type="common">European freshwater eel</name>
    <name type="synonym">Muraena anguilla</name>
    <dbReference type="NCBI Taxonomy" id="7936"/>
    <lineage>
        <taxon>Eukaryota</taxon>
        <taxon>Metazoa</taxon>
        <taxon>Chordata</taxon>
        <taxon>Craniata</taxon>
        <taxon>Vertebrata</taxon>
        <taxon>Euteleostomi</taxon>
        <taxon>Actinopterygii</taxon>
        <taxon>Neopterygii</taxon>
        <taxon>Teleostei</taxon>
        <taxon>Anguilliformes</taxon>
        <taxon>Anguillidae</taxon>
        <taxon>Anguilla</taxon>
    </lineage>
</organism>
<sequence>MNNLRDRQIHTHTHTHTQACTHTHAVLSSFLCH</sequence>
<dbReference type="EMBL" id="GBXM01061242">
    <property type="protein sequence ID" value="JAH47335.1"/>
    <property type="molecule type" value="Transcribed_RNA"/>
</dbReference>
<evidence type="ECO:0000313" key="1">
    <source>
        <dbReference type="EMBL" id="JAH47335.1"/>
    </source>
</evidence>
<reference evidence="1" key="2">
    <citation type="journal article" date="2015" name="Fish Shellfish Immunol.">
        <title>Early steps in the European eel (Anguilla anguilla)-Vibrio vulnificus interaction in the gills: Role of the RtxA13 toxin.</title>
        <authorList>
            <person name="Callol A."/>
            <person name="Pajuelo D."/>
            <person name="Ebbesson L."/>
            <person name="Teles M."/>
            <person name="MacKenzie S."/>
            <person name="Amaro C."/>
        </authorList>
    </citation>
    <scope>NUCLEOTIDE SEQUENCE</scope>
</reference>